<protein>
    <submittedName>
        <fullName evidence="2">Uncharacterized protein</fullName>
    </submittedName>
</protein>
<evidence type="ECO:0000256" key="1">
    <source>
        <dbReference type="SAM" id="MobiDB-lite"/>
    </source>
</evidence>
<organism evidence="2 3">
    <name type="scientific">Russula ochroleuca</name>
    <dbReference type="NCBI Taxonomy" id="152965"/>
    <lineage>
        <taxon>Eukaryota</taxon>
        <taxon>Fungi</taxon>
        <taxon>Dikarya</taxon>
        <taxon>Basidiomycota</taxon>
        <taxon>Agaricomycotina</taxon>
        <taxon>Agaricomycetes</taxon>
        <taxon>Russulales</taxon>
        <taxon>Russulaceae</taxon>
        <taxon>Russula</taxon>
    </lineage>
</organism>
<reference evidence="2" key="1">
    <citation type="submission" date="2019-10" db="EMBL/GenBank/DDBJ databases">
        <authorList>
            <consortium name="DOE Joint Genome Institute"/>
            <person name="Kuo A."/>
            <person name="Miyauchi S."/>
            <person name="Kiss E."/>
            <person name="Drula E."/>
            <person name="Kohler A."/>
            <person name="Sanchez-Garcia M."/>
            <person name="Andreopoulos B."/>
            <person name="Barry K.W."/>
            <person name="Bonito G."/>
            <person name="Buee M."/>
            <person name="Carver A."/>
            <person name="Chen C."/>
            <person name="Cichocki N."/>
            <person name="Clum A."/>
            <person name="Culley D."/>
            <person name="Crous P.W."/>
            <person name="Fauchery L."/>
            <person name="Girlanda M."/>
            <person name="Hayes R."/>
            <person name="Keri Z."/>
            <person name="LaButti K."/>
            <person name="Lipzen A."/>
            <person name="Lombard V."/>
            <person name="Magnuson J."/>
            <person name="Maillard F."/>
            <person name="Morin E."/>
            <person name="Murat C."/>
            <person name="Nolan M."/>
            <person name="Ohm R."/>
            <person name="Pangilinan J."/>
            <person name="Pereira M."/>
            <person name="Perotto S."/>
            <person name="Peter M."/>
            <person name="Riley R."/>
            <person name="Sitrit Y."/>
            <person name="Stielow B."/>
            <person name="Szollosi G."/>
            <person name="Zifcakova L."/>
            <person name="Stursova M."/>
            <person name="Spatafora J.W."/>
            <person name="Tedersoo L."/>
            <person name="Vaario L.-M."/>
            <person name="Yamada A."/>
            <person name="Yan M."/>
            <person name="Wang P."/>
            <person name="Xu J."/>
            <person name="Bruns T."/>
            <person name="Baldrian P."/>
            <person name="Vilgalys R."/>
            <person name="Henrissat B."/>
            <person name="Grigoriev I.V."/>
            <person name="Hibbett D."/>
            <person name="Nagy L.G."/>
            <person name="Martin F.M."/>
        </authorList>
    </citation>
    <scope>NUCLEOTIDE SEQUENCE</scope>
    <source>
        <strain evidence="2">Prilba</strain>
    </source>
</reference>
<sequence length="97" mass="10360">MLIMHSLLFLAEASLLDPLASMSCLWRNSGEYPEEFGVTTGGCCGAGRLVGGQGLFCLFWPSCSSGVRVLESDEGHSDVDRKHSRASGPKELGDVLL</sequence>
<name>A0A9P5MZH0_9AGAM</name>
<comment type="caution">
    <text evidence="2">The sequence shown here is derived from an EMBL/GenBank/DDBJ whole genome shotgun (WGS) entry which is preliminary data.</text>
</comment>
<dbReference type="Proteomes" id="UP000759537">
    <property type="component" value="Unassembled WGS sequence"/>
</dbReference>
<dbReference type="AlphaFoldDB" id="A0A9P5MZH0"/>
<evidence type="ECO:0000313" key="2">
    <source>
        <dbReference type="EMBL" id="KAF8482479.1"/>
    </source>
</evidence>
<reference evidence="2" key="2">
    <citation type="journal article" date="2020" name="Nat. Commun.">
        <title>Large-scale genome sequencing of mycorrhizal fungi provides insights into the early evolution of symbiotic traits.</title>
        <authorList>
            <person name="Miyauchi S."/>
            <person name="Kiss E."/>
            <person name="Kuo A."/>
            <person name="Drula E."/>
            <person name="Kohler A."/>
            <person name="Sanchez-Garcia M."/>
            <person name="Morin E."/>
            <person name="Andreopoulos B."/>
            <person name="Barry K.W."/>
            <person name="Bonito G."/>
            <person name="Buee M."/>
            <person name="Carver A."/>
            <person name="Chen C."/>
            <person name="Cichocki N."/>
            <person name="Clum A."/>
            <person name="Culley D."/>
            <person name="Crous P.W."/>
            <person name="Fauchery L."/>
            <person name="Girlanda M."/>
            <person name="Hayes R.D."/>
            <person name="Keri Z."/>
            <person name="LaButti K."/>
            <person name="Lipzen A."/>
            <person name="Lombard V."/>
            <person name="Magnuson J."/>
            <person name="Maillard F."/>
            <person name="Murat C."/>
            <person name="Nolan M."/>
            <person name="Ohm R.A."/>
            <person name="Pangilinan J."/>
            <person name="Pereira M.F."/>
            <person name="Perotto S."/>
            <person name="Peter M."/>
            <person name="Pfister S."/>
            <person name="Riley R."/>
            <person name="Sitrit Y."/>
            <person name="Stielow J.B."/>
            <person name="Szollosi G."/>
            <person name="Zifcakova L."/>
            <person name="Stursova M."/>
            <person name="Spatafora J.W."/>
            <person name="Tedersoo L."/>
            <person name="Vaario L.M."/>
            <person name="Yamada A."/>
            <person name="Yan M."/>
            <person name="Wang P."/>
            <person name="Xu J."/>
            <person name="Bruns T."/>
            <person name="Baldrian P."/>
            <person name="Vilgalys R."/>
            <person name="Dunand C."/>
            <person name="Henrissat B."/>
            <person name="Grigoriev I.V."/>
            <person name="Hibbett D."/>
            <person name="Nagy L.G."/>
            <person name="Martin F.M."/>
        </authorList>
    </citation>
    <scope>NUCLEOTIDE SEQUENCE</scope>
    <source>
        <strain evidence="2">Prilba</strain>
    </source>
</reference>
<proteinExistence type="predicted"/>
<gene>
    <name evidence="2" type="ORF">DFH94DRAFT_366627</name>
</gene>
<evidence type="ECO:0000313" key="3">
    <source>
        <dbReference type="Proteomes" id="UP000759537"/>
    </source>
</evidence>
<feature type="region of interest" description="Disordered" evidence="1">
    <location>
        <begin position="74"/>
        <end position="97"/>
    </location>
</feature>
<dbReference type="EMBL" id="WHVB01000005">
    <property type="protein sequence ID" value="KAF8482479.1"/>
    <property type="molecule type" value="Genomic_DNA"/>
</dbReference>
<keyword evidence="3" id="KW-1185">Reference proteome</keyword>
<accession>A0A9P5MZH0</accession>